<protein>
    <submittedName>
        <fullName evidence="1">Uncharacterized protein</fullName>
    </submittedName>
</protein>
<gene>
    <name evidence="1" type="ORF">AB5J53_06320</name>
</gene>
<dbReference type="AlphaFoldDB" id="A0AB39REB9"/>
<evidence type="ECO:0000313" key="1">
    <source>
        <dbReference type="EMBL" id="XDQ51289.1"/>
    </source>
</evidence>
<sequence>MTSGRIRPANGAPAEADRGVSVADGSADAVVAPVDAVRSVILADGFADAVFALLVPRAVLALRDGDGGSLPDSLIRHRPT</sequence>
<dbReference type="EMBL" id="CP163443">
    <property type="protein sequence ID" value="XDQ51289.1"/>
    <property type="molecule type" value="Genomic_DNA"/>
</dbReference>
<proteinExistence type="predicted"/>
<reference evidence="1" key="1">
    <citation type="submission" date="2024-07" db="EMBL/GenBank/DDBJ databases">
        <authorList>
            <person name="Yu S.T."/>
        </authorList>
    </citation>
    <scope>NUCLEOTIDE SEQUENCE</scope>
    <source>
        <strain evidence="1">R41</strain>
    </source>
</reference>
<organism evidence="1">
    <name type="scientific">Streptomyces sp. R41</name>
    <dbReference type="NCBI Taxonomy" id="3238632"/>
    <lineage>
        <taxon>Bacteria</taxon>
        <taxon>Bacillati</taxon>
        <taxon>Actinomycetota</taxon>
        <taxon>Actinomycetes</taxon>
        <taxon>Kitasatosporales</taxon>
        <taxon>Streptomycetaceae</taxon>
        <taxon>Streptomyces</taxon>
    </lineage>
</organism>
<dbReference type="RefSeq" id="WP_369244620.1">
    <property type="nucleotide sequence ID" value="NZ_CP163443.1"/>
</dbReference>
<name>A0AB39REB9_9ACTN</name>
<accession>A0AB39REB9</accession>